<evidence type="ECO:0000259" key="2">
    <source>
        <dbReference type="Pfam" id="PF00589"/>
    </source>
</evidence>
<protein>
    <recommendedName>
        <fullName evidence="2">Tyr recombinase domain-containing protein</fullName>
    </recommendedName>
</protein>
<dbReference type="InterPro" id="IPR011010">
    <property type="entry name" value="DNA_brk_join_enz"/>
</dbReference>
<dbReference type="EMBL" id="BAABHS010000038">
    <property type="protein sequence ID" value="GAA4989907.1"/>
    <property type="molecule type" value="Genomic_DNA"/>
</dbReference>
<evidence type="ECO:0000313" key="4">
    <source>
        <dbReference type="Proteomes" id="UP001500466"/>
    </source>
</evidence>
<dbReference type="InterPro" id="IPR013762">
    <property type="entry name" value="Integrase-like_cat_sf"/>
</dbReference>
<dbReference type="SUPFAM" id="SSF56349">
    <property type="entry name" value="DNA breaking-rejoining enzymes"/>
    <property type="match status" value="1"/>
</dbReference>
<accession>A0ABP9I6E9</accession>
<dbReference type="Gene3D" id="1.10.443.10">
    <property type="entry name" value="Intergrase catalytic core"/>
    <property type="match status" value="1"/>
</dbReference>
<name>A0ABP9I6E9_9ACTN</name>
<gene>
    <name evidence="3" type="ORF">GCM10023205_71420</name>
</gene>
<comment type="caution">
    <text evidence="3">The sequence shown here is derived from an EMBL/GenBank/DDBJ whole genome shotgun (WGS) entry which is preliminary data.</text>
</comment>
<evidence type="ECO:0000256" key="1">
    <source>
        <dbReference type="ARBA" id="ARBA00023172"/>
    </source>
</evidence>
<dbReference type="RefSeq" id="WP_345679975.1">
    <property type="nucleotide sequence ID" value="NZ_BAABHS010000038.1"/>
</dbReference>
<evidence type="ECO:0000313" key="3">
    <source>
        <dbReference type="EMBL" id="GAA4989907.1"/>
    </source>
</evidence>
<dbReference type="InterPro" id="IPR002104">
    <property type="entry name" value="Integrase_catalytic"/>
</dbReference>
<dbReference type="Proteomes" id="UP001500466">
    <property type="component" value="Unassembled WGS sequence"/>
</dbReference>
<sequence>MTAEFIRVALRDVLDATGLTDTAGQPLHFTPHDFCRIFITDAIRTGLPPHIAQVIAGHADLSTTMGYHAIYPAEAIDAHRAFIARRRALRPAEEYQTPTDEEWEAFLGHFERREVSLGTCARAYGTACAHEHACIRRSLLRPDPAQRARLVEIRDNLVARITEAGNEGWLGQVEGLHISLAAAQDKLAQLDTARRPVDLGMPKRQ</sequence>
<proteinExistence type="predicted"/>
<dbReference type="Pfam" id="PF00589">
    <property type="entry name" value="Phage_integrase"/>
    <property type="match status" value="1"/>
</dbReference>
<keyword evidence="1" id="KW-0233">DNA recombination</keyword>
<organism evidence="3 4">
    <name type="scientific">Yinghuangia aomiensis</name>
    <dbReference type="NCBI Taxonomy" id="676205"/>
    <lineage>
        <taxon>Bacteria</taxon>
        <taxon>Bacillati</taxon>
        <taxon>Actinomycetota</taxon>
        <taxon>Actinomycetes</taxon>
        <taxon>Kitasatosporales</taxon>
        <taxon>Streptomycetaceae</taxon>
        <taxon>Yinghuangia</taxon>
    </lineage>
</organism>
<keyword evidence="4" id="KW-1185">Reference proteome</keyword>
<reference evidence="4" key="1">
    <citation type="journal article" date="2019" name="Int. J. Syst. Evol. Microbiol.">
        <title>The Global Catalogue of Microorganisms (GCM) 10K type strain sequencing project: providing services to taxonomists for standard genome sequencing and annotation.</title>
        <authorList>
            <consortium name="The Broad Institute Genomics Platform"/>
            <consortium name="The Broad Institute Genome Sequencing Center for Infectious Disease"/>
            <person name="Wu L."/>
            <person name="Ma J."/>
        </authorList>
    </citation>
    <scope>NUCLEOTIDE SEQUENCE [LARGE SCALE GENOMIC DNA]</scope>
    <source>
        <strain evidence="4">JCM 17986</strain>
    </source>
</reference>
<feature type="domain" description="Tyr recombinase" evidence="2">
    <location>
        <begin position="17"/>
        <end position="71"/>
    </location>
</feature>